<comment type="caution">
    <text evidence="1">The sequence shown here is derived from an EMBL/GenBank/DDBJ whole genome shotgun (WGS) entry which is preliminary data.</text>
</comment>
<dbReference type="RefSeq" id="WP_038264469.1">
    <property type="nucleotide sequence ID" value="NZ_CAWLVK010000173.1"/>
</dbReference>
<evidence type="ECO:0000313" key="2">
    <source>
        <dbReference type="Proteomes" id="UP000019197"/>
    </source>
</evidence>
<dbReference type="Proteomes" id="UP000019197">
    <property type="component" value="Unassembled WGS sequence"/>
</dbReference>
<evidence type="ECO:0000313" key="1">
    <source>
        <dbReference type="EMBL" id="CDL85872.1"/>
    </source>
</evidence>
<dbReference type="AlphaFoldDB" id="W1J535"/>
<dbReference type="EMBL" id="CBXE010000173">
    <property type="protein sequence ID" value="CDL85872.1"/>
    <property type="molecule type" value="Genomic_DNA"/>
</dbReference>
<sequence>MRNTIPTPVELNKGRIKFGVFLVRPLPKNVLRPLSLYQVEEGDCSHGLFDSRAQAVRYCQQLYRIRIHERIKAGAAQI</sequence>
<reference evidence="1 2" key="1">
    <citation type="submission" date="2013-11" db="EMBL/GenBank/DDBJ databases">
        <title>Draft genome sequence and annotation of the entomopathogenic bacterium, Xenorhabdus cabanillasi strain JM26.</title>
        <authorList>
            <person name="Gualtieri M."/>
            <person name="Ogier J.C."/>
            <person name="Pages S."/>
            <person name="Givaudan A."/>
            <person name="Gaudriault S."/>
        </authorList>
    </citation>
    <scope>NUCLEOTIDE SEQUENCE [LARGE SCALE GENOMIC DNA]</scope>
    <source>
        <strain evidence="1 2">JM26</strain>
    </source>
</reference>
<proteinExistence type="predicted"/>
<accession>W1J535</accession>
<name>W1J535_9GAMM</name>
<dbReference type="OrthoDB" id="6445547at2"/>
<protein>
    <submittedName>
        <fullName evidence="1">Uncharacterized protein</fullName>
    </submittedName>
</protein>
<gene>
    <name evidence="1" type="ORF">XCR1_2540001</name>
</gene>
<organism evidence="1 2">
    <name type="scientific">Xenorhabdus cabanillasii JM26</name>
    <dbReference type="NCBI Taxonomy" id="1427517"/>
    <lineage>
        <taxon>Bacteria</taxon>
        <taxon>Pseudomonadati</taxon>
        <taxon>Pseudomonadota</taxon>
        <taxon>Gammaproteobacteria</taxon>
        <taxon>Enterobacterales</taxon>
        <taxon>Morganellaceae</taxon>
        <taxon>Xenorhabdus</taxon>
    </lineage>
</organism>